<dbReference type="EMBL" id="CAJHJT010000001">
    <property type="protein sequence ID" value="CAD6992065.1"/>
    <property type="molecule type" value="Genomic_DNA"/>
</dbReference>
<keyword evidence="3" id="KW-1185">Reference proteome</keyword>
<sequence length="203" mass="21794">MYSVTTCKRAETCKNDLVNECRCCQFDDDPDACLQKLGITTSTAKKLWEKSDGKGTTSGGVSGGPLNPLHIPGVGDHPVWKDSTWSTQGENILAPPRPRTFPQAPDTNTSSNAGILSPRDATSGLGVKMVEYVLGGSPTNKESPLSSLEPRLRGLKFDDNDKSHDEKEKANSPFDTNGLKKDDQVANTNGVANGIDDDKDLSE</sequence>
<comment type="caution">
    <text evidence="2">The sequence shown here is derived from an EMBL/GenBank/DDBJ whole genome shotgun (WGS) entry which is preliminary data.</text>
</comment>
<dbReference type="AlphaFoldDB" id="A0A811U479"/>
<reference evidence="2" key="1">
    <citation type="submission" date="2020-11" db="EMBL/GenBank/DDBJ databases">
        <authorList>
            <person name="Whitehead M."/>
        </authorList>
    </citation>
    <scope>NUCLEOTIDE SEQUENCE</scope>
    <source>
        <strain evidence="2">EGII</strain>
    </source>
</reference>
<feature type="compositionally biased region" description="Polar residues" evidence="1">
    <location>
        <begin position="105"/>
        <end position="114"/>
    </location>
</feature>
<evidence type="ECO:0000313" key="3">
    <source>
        <dbReference type="Proteomes" id="UP000606786"/>
    </source>
</evidence>
<proteinExistence type="predicted"/>
<feature type="compositionally biased region" description="Basic and acidic residues" evidence="1">
    <location>
        <begin position="150"/>
        <end position="170"/>
    </location>
</feature>
<feature type="compositionally biased region" description="Polar residues" evidence="1">
    <location>
        <begin position="137"/>
        <end position="146"/>
    </location>
</feature>
<protein>
    <submittedName>
        <fullName evidence="2">(Mediterranean fruit fly) hypothetical protein</fullName>
    </submittedName>
</protein>
<feature type="region of interest" description="Disordered" evidence="1">
    <location>
        <begin position="82"/>
        <end position="121"/>
    </location>
</feature>
<dbReference type="OrthoDB" id="668540at2759"/>
<evidence type="ECO:0000313" key="2">
    <source>
        <dbReference type="EMBL" id="CAD6992065.1"/>
    </source>
</evidence>
<organism evidence="2 3">
    <name type="scientific">Ceratitis capitata</name>
    <name type="common">Mediterranean fruit fly</name>
    <name type="synonym">Tephritis capitata</name>
    <dbReference type="NCBI Taxonomy" id="7213"/>
    <lineage>
        <taxon>Eukaryota</taxon>
        <taxon>Metazoa</taxon>
        <taxon>Ecdysozoa</taxon>
        <taxon>Arthropoda</taxon>
        <taxon>Hexapoda</taxon>
        <taxon>Insecta</taxon>
        <taxon>Pterygota</taxon>
        <taxon>Neoptera</taxon>
        <taxon>Endopterygota</taxon>
        <taxon>Diptera</taxon>
        <taxon>Brachycera</taxon>
        <taxon>Muscomorpha</taxon>
        <taxon>Tephritoidea</taxon>
        <taxon>Tephritidae</taxon>
        <taxon>Ceratitis</taxon>
        <taxon>Ceratitis</taxon>
    </lineage>
</organism>
<accession>A0A811U479</accession>
<evidence type="ECO:0000256" key="1">
    <source>
        <dbReference type="SAM" id="MobiDB-lite"/>
    </source>
</evidence>
<feature type="region of interest" description="Disordered" evidence="1">
    <location>
        <begin position="135"/>
        <end position="203"/>
    </location>
</feature>
<name>A0A811U479_CERCA</name>
<gene>
    <name evidence="2" type="ORF">CCAP1982_LOCUS946</name>
</gene>
<dbReference type="Proteomes" id="UP000606786">
    <property type="component" value="Unassembled WGS sequence"/>
</dbReference>